<sequence length="75" mass="7773">MQGHHLNEVLRAGGNALAAGAAGNGVDARDLVANKNRVVITHIYAVAEPEATVIAGLRSAEQLRGHLATFYAAVI</sequence>
<reference evidence="1" key="1">
    <citation type="submission" date="2019-08" db="EMBL/GenBank/DDBJ databases">
        <authorList>
            <person name="Kucharzyk K."/>
            <person name="Murdoch R.W."/>
            <person name="Higgins S."/>
            <person name="Loffler F."/>
        </authorList>
    </citation>
    <scope>NUCLEOTIDE SEQUENCE</scope>
</reference>
<name>A0A645JNQ4_9ZZZZ</name>
<comment type="caution">
    <text evidence="1">The sequence shown here is derived from an EMBL/GenBank/DDBJ whole genome shotgun (WGS) entry which is preliminary data.</text>
</comment>
<gene>
    <name evidence="1" type="ORF">SDC9_212756</name>
</gene>
<dbReference type="EMBL" id="VSSQ01146653">
    <property type="protein sequence ID" value="MPN64977.1"/>
    <property type="molecule type" value="Genomic_DNA"/>
</dbReference>
<dbReference type="AlphaFoldDB" id="A0A645JNQ4"/>
<proteinExistence type="predicted"/>
<evidence type="ECO:0000313" key="1">
    <source>
        <dbReference type="EMBL" id="MPN64977.1"/>
    </source>
</evidence>
<accession>A0A645JNQ4</accession>
<protein>
    <submittedName>
        <fullName evidence="1">Uncharacterized protein</fullName>
    </submittedName>
</protein>
<organism evidence="1">
    <name type="scientific">bioreactor metagenome</name>
    <dbReference type="NCBI Taxonomy" id="1076179"/>
    <lineage>
        <taxon>unclassified sequences</taxon>
        <taxon>metagenomes</taxon>
        <taxon>ecological metagenomes</taxon>
    </lineage>
</organism>